<dbReference type="Pfam" id="PF00787">
    <property type="entry name" value="PX"/>
    <property type="match status" value="1"/>
</dbReference>
<evidence type="ECO:0000256" key="9">
    <source>
        <dbReference type="ARBA" id="ARBA00055681"/>
    </source>
</evidence>
<dbReference type="Gramene" id="rna-gnl|WGS:NBSK|LSAT_5X30220_mrna">
    <property type="protein sequence ID" value="cds-PLY88372.1"/>
    <property type="gene ID" value="gene-LSAT_5X30220"/>
</dbReference>
<evidence type="ECO:0000256" key="5">
    <source>
        <dbReference type="ARBA" id="ARBA00022753"/>
    </source>
</evidence>
<keyword evidence="8" id="KW-0472">Membrane</keyword>
<dbReference type="PANTHER" id="PTHR46856:SF1">
    <property type="entry name" value="PX DOMAIN-CONTAINING PROTEIN EREL1-RELATED"/>
    <property type="match status" value="1"/>
</dbReference>
<evidence type="ECO:0000313" key="13">
    <source>
        <dbReference type="EMBL" id="KAJ0206206.1"/>
    </source>
</evidence>
<feature type="region of interest" description="Disordered" evidence="11">
    <location>
        <begin position="168"/>
        <end position="216"/>
    </location>
</feature>
<dbReference type="InterPro" id="IPR044588">
    <property type="entry name" value="EREX-like"/>
</dbReference>
<evidence type="ECO:0000256" key="10">
    <source>
        <dbReference type="SAM" id="Coils"/>
    </source>
</evidence>
<dbReference type="AlphaFoldDB" id="A0A9R1VH21"/>
<dbReference type="InterPro" id="IPR036871">
    <property type="entry name" value="PX_dom_sf"/>
</dbReference>
<evidence type="ECO:0000256" key="11">
    <source>
        <dbReference type="SAM" id="MobiDB-lite"/>
    </source>
</evidence>
<evidence type="ECO:0000256" key="1">
    <source>
        <dbReference type="ARBA" id="ARBA00004481"/>
    </source>
</evidence>
<evidence type="ECO:0000256" key="4">
    <source>
        <dbReference type="ARBA" id="ARBA00022490"/>
    </source>
</evidence>
<feature type="compositionally biased region" description="Polar residues" evidence="11">
    <location>
        <begin position="168"/>
        <end position="186"/>
    </location>
</feature>
<evidence type="ECO:0000313" key="14">
    <source>
        <dbReference type="Proteomes" id="UP000235145"/>
    </source>
</evidence>
<dbReference type="PROSITE" id="PS50195">
    <property type="entry name" value="PX"/>
    <property type="match status" value="1"/>
</dbReference>
<keyword evidence="5" id="KW-0967">Endosome</keyword>
<dbReference type="GO" id="GO:0005829">
    <property type="term" value="C:cytosol"/>
    <property type="evidence" value="ECO:0007669"/>
    <property type="project" value="UniProtKB-SubCell"/>
</dbReference>
<keyword evidence="4" id="KW-0963">Cytoplasm</keyword>
<keyword evidence="3" id="KW-0813">Transport</keyword>
<dbReference type="GO" id="GO:0035091">
    <property type="term" value="F:phosphatidylinositol binding"/>
    <property type="evidence" value="ECO:0007669"/>
    <property type="project" value="InterPro"/>
</dbReference>
<dbReference type="OrthoDB" id="76516at2759"/>
<dbReference type="SMART" id="SM00312">
    <property type="entry name" value="PX"/>
    <property type="match status" value="1"/>
</dbReference>
<comment type="caution">
    <text evidence="13">The sequence shown here is derived from an EMBL/GenBank/DDBJ whole genome shotgun (WGS) entry which is preliminary data.</text>
</comment>
<keyword evidence="14" id="KW-1185">Reference proteome</keyword>
<comment type="subcellular location">
    <subcellularLocation>
        <location evidence="2">Cytoplasm</location>
        <location evidence="2">Cytosol</location>
    </subcellularLocation>
    <subcellularLocation>
        <location evidence="1">Endosome membrane</location>
        <topology evidence="1">Peripheral membrane protein</topology>
    </subcellularLocation>
</comment>
<protein>
    <recommendedName>
        <fullName evidence="12">PX domain-containing protein</fullName>
    </recommendedName>
</protein>
<gene>
    <name evidence="13" type="ORF">LSAT_V11C500239380</name>
</gene>
<evidence type="ECO:0000256" key="2">
    <source>
        <dbReference type="ARBA" id="ARBA00004514"/>
    </source>
</evidence>
<feature type="coiled-coil region" evidence="10">
    <location>
        <begin position="412"/>
        <end position="506"/>
    </location>
</feature>
<keyword evidence="7 10" id="KW-0175">Coiled coil</keyword>
<dbReference type="PANTHER" id="PTHR46856">
    <property type="entry name" value="PX DOMAIN-CONTAINING PROTEIN EREL1-RELATED"/>
    <property type="match status" value="1"/>
</dbReference>
<dbReference type="InterPro" id="IPR001683">
    <property type="entry name" value="PX_dom"/>
</dbReference>
<dbReference type="Proteomes" id="UP000235145">
    <property type="component" value="Unassembled WGS sequence"/>
</dbReference>
<dbReference type="EMBL" id="NBSK02000005">
    <property type="protein sequence ID" value="KAJ0206206.1"/>
    <property type="molecule type" value="Genomic_DNA"/>
</dbReference>
<dbReference type="GO" id="GO:0015031">
    <property type="term" value="P:protein transport"/>
    <property type="evidence" value="ECO:0000318"/>
    <property type="project" value="GO_Central"/>
</dbReference>
<dbReference type="SUPFAM" id="SSF64268">
    <property type="entry name" value="PX domain"/>
    <property type="match status" value="1"/>
</dbReference>
<sequence length="636" mass="72236">MERRGSPPKHRHDGTSPLPLGMDWSPPPKKWNGRDTIWPHDPRTGWSYCITIPTWVVLPKSRDSDPVVFYRVQVGLQSPEGVTTTRTVSRRFNDFLRLLAALRKAFPKKNLPPAPPKGLLRLKSRTLLEERRCSLEEWMTKLLSDIDISRSIVVASFLELESAARSSFQDENPQIGESSATVSSSPHIHPNESESTPDYNSDTAYDETSEIGTSRDNISEDLSLDEDLVGPLEKLVKHGVSNIDEGLLMGNAILDQVEGYSRNTNHSREINMKGSSSSSSEKNGDYVSEKFFNGNNEIIKESNDVKNLVLPLGQQQKMNRVVVSMKRRLGTAKTDMEDLISRLNQEIAVKDYLTTKVKDLEEELETTKVRSKENLHQAILMERERVTQMQWDMEELRRKSLEMEFKLNSQSQQDEKVEMKSVIEEKDELLQELEDTKSKLEQVSKKHQELEIKSKADVKILVKEVKSLRTSQAELKQQLNQSLIGKSEAEKLVQQEKERMEEEKAGRMKLLHECDVLQKRLKECSMNLVINGSSEDKLVICSPSVEDALQLVKISDDRMEALLAQAQMLAEDDSFDDGDNPTNNNNNKLRKILSEILVDNITLRRQVSLLFDGALKTGVITTTTTTKDMEVSLDKS</sequence>
<feature type="region of interest" description="Disordered" evidence="11">
    <location>
        <begin position="1"/>
        <end position="27"/>
    </location>
</feature>
<dbReference type="FunFam" id="3.30.1520.10:FF:000060">
    <property type="entry name" value="Phox (PX) domain-containing protein"/>
    <property type="match status" value="1"/>
</dbReference>
<reference evidence="13 14" key="1">
    <citation type="journal article" date="2017" name="Nat. Commun.">
        <title>Genome assembly with in vitro proximity ligation data and whole-genome triplication in lettuce.</title>
        <authorList>
            <person name="Reyes-Chin-Wo S."/>
            <person name="Wang Z."/>
            <person name="Yang X."/>
            <person name="Kozik A."/>
            <person name="Arikit S."/>
            <person name="Song C."/>
            <person name="Xia L."/>
            <person name="Froenicke L."/>
            <person name="Lavelle D.O."/>
            <person name="Truco M.J."/>
            <person name="Xia R."/>
            <person name="Zhu S."/>
            <person name="Xu C."/>
            <person name="Xu H."/>
            <person name="Xu X."/>
            <person name="Cox K."/>
            <person name="Korf I."/>
            <person name="Meyers B.C."/>
            <person name="Michelmore R.W."/>
        </authorList>
    </citation>
    <scope>NUCLEOTIDE SEQUENCE [LARGE SCALE GENOMIC DNA]</scope>
    <source>
        <strain evidence="14">cv. Salinas</strain>
        <tissue evidence="13">Seedlings</tissue>
    </source>
</reference>
<feature type="domain" description="PX" evidence="12">
    <location>
        <begin position="48"/>
        <end position="165"/>
    </location>
</feature>
<evidence type="ECO:0000256" key="8">
    <source>
        <dbReference type="ARBA" id="ARBA00023136"/>
    </source>
</evidence>
<evidence type="ECO:0000256" key="3">
    <source>
        <dbReference type="ARBA" id="ARBA00022448"/>
    </source>
</evidence>
<organism evidence="13 14">
    <name type="scientific">Lactuca sativa</name>
    <name type="common">Garden lettuce</name>
    <dbReference type="NCBI Taxonomy" id="4236"/>
    <lineage>
        <taxon>Eukaryota</taxon>
        <taxon>Viridiplantae</taxon>
        <taxon>Streptophyta</taxon>
        <taxon>Embryophyta</taxon>
        <taxon>Tracheophyta</taxon>
        <taxon>Spermatophyta</taxon>
        <taxon>Magnoliopsida</taxon>
        <taxon>eudicotyledons</taxon>
        <taxon>Gunneridae</taxon>
        <taxon>Pentapetalae</taxon>
        <taxon>asterids</taxon>
        <taxon>campanulids</taxon>
        <taxon>Asterales</taxon>
        <taxon>Asteraceae</taxon>
        <taxon>Cichorioideae</taxon>
        <taxon>Cichorieae</taxon>
        <taxon>Lactucinae</taxon>
        <taxon>Lactuca</taxon>
    </lineage>
</organism>
<comment type="function">
    <text evidence="9">Acts as an effector of RABF2A and RABF2B. Involved in vacuolar transport of storage proteins. Regulates membrane trafficking to protein storage vacuoles (PSVs). Binds specifically to phosphatidylinositol 3-monophosphate (PtdIns3P).</text>
</comment>
<feature type="compositionally biased region" description="Basic residues" evidence="11">
    <location>
        <begin position="1"/>
        <end position="12"/>
    </location>
</feature>
<name>A0A9R1VH21_LACSA</name>
<evidence type="ECO:0000256" key="7">
    <source>
        <dbReference type="ARBA" id="ARBA00023054"/>
    </source>
</evidence>
<keyword evidence="6" id="KW-0653">Protein transport</keyword>
<dbReference type="GO" id="GO:0010008">
    <property type="term" value="C:endosome membrane"/>
    <property type="evidence" value="ECO:0000318"/>
    <property type="project" value="GO_Central"/>
</dbReference>
<feature type="compositionally biased region" description="Polar residues" evidence="11">
    <location>
        <begin position="193"/>
        <end position="203"/>
    </location>
</feature>
<evidence type="ECO:0000259" key="12">
    <source>
        <dbReference type="PROSITE" id="PS50195"/>
    </source>
</evidence>
<proteinExistence type="predicted"/>
<dbReference type="Gene3D" id="3.30.1520.10">
    <property type="entry name" value="Phox-like domain"/>
    <property type="match status" value="1"/>
</dbReference>
<evidence type="ECO:0000256" key="6">
    <source>
        <dbReference type="ARBA" id="ARBA00022927"/>
    </source>
</evidence>
<accession>A0A9R1VH21</accession>